<reference evidence="2 3" key="1">
    <citation type="submission" date="2019-03" db="EMBL/GenBank/DDBJ databases">
        <title>Genomic Encyclopedia of Type Strains, Phase IV (KMG-IV): sequencing the most valuable type-strain genomes for metagenomic binning, comparative biology and taxonomic classification.</title>
        <authorList>
            <person name="Goeker M."/>
        </authorList>
    </citation>
    <scope>NUCLEOTIDE SEQUENCE [LARGE SCALE GENOMIC DNA]</scope>
    <source>
        <strain evidence="2 3">DSM 21667</strain>
    </source>
</reference>
<keyword evidence="1" id="KW-0732">Signal</keyword>
<dbReference type="Proteomes" id="UP000295293">
    <property type="component" value="Unassembled WGS sequence"/>
</dbReference>
<comment type="caution">
    <text evidence="2">The sequence shown here is derived from an EMBL/GenBank/DDBJ whole genome shotgun (WGS) entry which is preliminary data.</text>
</comment>
<dbReference type="AlphaFoldDB" id="A0A4R6YYF9"/>
<protein>
    <recommendedName>
        <fullName evidence="4">Copper binding plastocyanin/azurin family protein</fullName>
    </recommendedName>
</protein>
<accession>A0A4R6YYF9</accession>
<evidence type="ECO:0008006" key="4">
    <source>
        <dbReference type="Google" id="ProtNLM"/>
    </source>
</evidence>
<name>A0A4R6YYF9_9GAMM</name>
<keyword evidence="3" id="KW-1185">Reference proteome</keyword>
<dbReference type="Gene3D" id="2.60.40.420">
    <property type="entry name" value="Cupredoxins - blue copper proteins"/>
    <property type="match status" value="1"/>
</dbReference>
<gene>
    <name evidence="2" type="ORF">DFR29_106158</name>
</gene>
<dbReference type="InterPro" id="IPR008972">
    <property type="entry name" value="Cupredoxin"/>
</dbReference>
<feature type="chain" id="PRO_5020728911" description="Copper binding plastocyanin/azurin family protein" evidence="1">
    <location>
        <begin position="23"/>
        <end position="145"/>
    </location>
</feature>
<dbReference type="EMBL" id="SNZH01000006">
    <property type="protein sequence ID" value="TDR44012.1"/>
    <property type="molecule type" value="Genomic_DNA"/>
</dbReference>
<organism evidence="2 3">
    <name type="scientific">Tahibacter aquaticus</name>
    <dbReference type="NCBI Taxonomy" id="520092"/>
    <lineage>
        <taxon>Bacteria</taxon>
        <taxon>Pseudomonadati</taxon>
        <taxon>Pseudomonadota</taxon>
        <taxon>Gammaproteobacteria</taxon>
        <taxon>Lysobacterales</taxon>
        <taxon>Rhodanobacteraceae</taxon>
        <taxon>Tahibacter</taxon>
    </lineage>
</organism>
<feature type="signal peptide" evidence="1">
    <location>
        <begin position="1"/>
        <end position="22"/>
    </location>
</feature>
<proteinExistence type="predicted"/>
<evidence type="ECO:0000313" key="2">
    <source>
        <dbReference type="EMBL" id="TDR44012.1"/>
    </source>
</evidence>
<dbReference type="OrthoDB" id="7063318at2"/>
<dbReference type="PROSITE" id="PS51257">
    <property type="entry name" value="PROKAR_LIPOPROTEIN"/>
    <property type="match status" value="1"/>
</dbReference>
<sequence>MLALRSLLVLSAAALACSPLLAQAAKRGGVTQTFTISAGSFSAWTVDGQTNPALTLQRGGTYVFHLNAVAGVHPFNINTINTTGAGSRYTSGVTNNGATGTIDITFVVPNDAPNTLHYNCQNHAAMNGPITITAADAIFADAFEL</sequence>
<dbReference type="RefSeq" id="WP_133818755.1">
    <property type="nucleotide sequence ID" value="NZ_SNZH01000006.1"/>
</dbReference>
<dbReference type="SUPFAM" id="SSF49503">
    <property type="entry name" value="Cupredoxins"/>
    <property type="match status" value="1"/>
</dbReference>
<evidence type="ECO:0000313" key="3">
    <source>
        <dbReference type="Proteomes" id="UP000295293"/>
    </source>
</evidence>
<evidence type="ECO:0000256" key="1">
    <source>
        <dbReference type="SAM" id="SignalP"/>
    </source>
</evidence>